<keyword evidence="5" id="KW-1185">Reference proteome</keyword>
<keyword evidence="3" id="KW-0560">Oxidoreductase</keyword>
<dbReference type="Gene3D" id="1.10.540.10">
    <property type="entry name" value="Acyl-CoA dehydrogenase/oxidase, N-terminal domain"/>
    <property type="match status" value="1"/>
</dbReference>
<sequence>MFLAREKSTVDQLLPGLAAALKAKTLMELESDDGRLLVSYLRQYANPGLLVGAKLGGMAVDLVSAVRIHRYIGSLCPSLAVMMTMHNHTTYCLSKAMDASLANKDSLLSDVARDKLVFCSGFAEAKPGANILSSSVTCAASNGHFVINGSKKPCTMVDFADVALVGITNPNAGEATARGLLLVDNMRADKIEKVPFWPASILTATSSNELVFNGYKATAGNVVLMEAGEAPSTAKQAIENTELCGLSCFQLLIASSYLGAASQLAAQCFAAAPANATDASQIVNELESAALALEGAAALIDSHQPCQTLVALSVSVRTMVAQCIDRANRLALIGLGGMRYLAKEEIRYLLQVSQCLNFHPLSRNESVELIQHELCRASD</sequence>
<dbReference type="AlphaFoldDB" id="A0A1H4AWI9"/>
<reference evidence="4 5" key="1">
    <citation type="submission" date="2016-10" db="EMBL/GenBank/DDBJ databases">
        <authorList>
            <person name="de Groot N.N."/>
        </authorList>
    </citation>
    <scope>NUCLEOTIDE SEQUENCE [LARGE SCALE GENOMIC DNA]</scope>
    <source>
        <strain evidence="4 5">CGMCC 1.3430</strain>
    </source>
</reference>
<organism evidence="4 5">
    <name type="scientific">Alkalimonas amylolytica</name>
    <dbReference type="NCBI Taxonomy" id="152573"/>
    <lineage>
        <taxon>Bacteria</taxon>
        <taxon>Pseudomonadati</taxon>
        <taxon>Pseudomonadota</taxon>
        <taxon>Gammaproteobacteria</taxon>
        <taxon>Alkalimonas</taxon>
    </lineage>
</organism>
<dbReference type="GO" id="GO:0050660">
    <property type="term" value="F:flavin adenine dinucleotide binding"/>
    <property type="evidence" value="ECO:0007669"/>
    <property type="project" value="InterPro"/>
</dbReference>
<accession>A0A1H4AWI9</accession>
<name>A0A1H4AWI9_ALKAM</name>
<evidence type="ECO:0000313" key="4">
    <source>
        <dbReference type="EMBL" id="SEA40249.1"/>
    </source>
</evidence>
<dbReference type="Gene3D" id="2.40.110.10">
    <property type="entry name" value="Butyryl-CoA Dehydrogenase, subunit A, domain 2"/>
    <property type="match status" value="1"/>
</dbReference>
<dbReference type="InterPro" id="IPR037069">
    <property type="entry name" value="AcylCoA_DH/ox_N_sf"/>
</dbReference>
<dbReference type="PANTHER" id="PTHR43884:SF20">
    <property type="entry name" value="ACYL-COA DEHYDROGENASE FADE28"/>
    <property type="match status" value="1"/>
</dbReference>
<dbReference type="EMBL" id="FNRM01000003">
    <property type="protein sequence ID" value="SEA40249.1"/>
    <property type="molecule type" value="Genomic_DNA"/>
</dbReference>
<keyword evidence="2" id="KW-0274">FAD</keyword>
<dbReference type="InterPro" id="IPR046373">
    <property type="entry name" value="Acyl-CoA_Oxase/DH_mid-dom_sf"/>
</dbReference>
<gene>
    <name evidence="4" type="ORF">SAMN04488051_10358</name>
</gene>
<dbReference type="STRING" id="152573.SAMN04488051_10358"/>
<protein>
    <submittedName>
        <fullName evidence="4">Acyl-CoA dehydrogenase</fullName>
    </submittedName>
</protein>
<keyword evidence="1" id="KW-0285">Flavoprotein</keyword>
<proteinExistence type="predicted"/>
<dbReference type="GO" id="GO:0003995">
    <property type="term" value="F:acyl-CoA dehydrogenase activity"/>
    <property type="evidence" value="ECO:0007669"/>
    <property type="project" value="TreeGrafter"/>
</dbReference>
<evidence type="ECO:0000256" key="3">
    <source>
        <dbReference type="ARBA" id="ARBA00023002"/>
    </source>
</evidence>
<dbReference type="Proteomes" id="UP000198773">
    <property type="component" value="Unassembled WGS sequence"/>
</dbReference>
<evidence type="ECO:0000313" key="5">
    <source>
        <dbReference type="Proteomes" id="UP000198773"/>
    </source>
</evidence>
<evidence type="ECO:0000256" key="2">
    <source>
        <dbReference type="ARBA" id="ARBA00022827"/>
    </source>
</evidence>
<dbReference type="InterPro" id="IPR009100">
    <property type="entry name" value="AcylCoA_DH/oxidase_NM_dom_sf"/>
</dbReference>
<dbReference type="PANTHER" id="PTHR43884">
    <property type="entry name" value="ACYL-COA DEHYDROGENASE"/>
    <property type="match status" value="1"/>
</dbReference>
<dbReference type="OrthoDB" id="2986495at2"/>
<dbReference type="RefSeq" id="WP_091341209.1">
    <property type="nucleotide sequence ID" value="NZ_FNRM01000003.1"/>
</dbReference>
<dbReference type="SUPFAM" id="SSF56645">
    <property type="entry name" value="Acyl-CoA dehydrogenase NM domain-like"/>
    <property type="match status" value="1"/>
</dbReference>
<evidence type="ECO:0000256" key="1">
    <source>
        <dbReference type="ARBA" id="ARBA00022630"/>
    </source>
</evidence>